<dbReference type="PANTHER" id="PTHR33244">
    <property type="entry name" value="INTEGRASE CATALYTIC DOMAIN-CONTAINING PROTEIN-RELATED"/>
    <property type="match status" value="1"/>
</dbReference>
<dbReference type="AlphaFoldDB" id="A0A0A9XWE5"/>
<feature type="non-terminal residue" evidence="1">
    <location>
        <position position="1"/>
    </location>
</feature>
<protein>
    <submittedName>
        <fullName evidence="1">Uncharacterized protein K02A2.6</fullName>
    </submittedName>
</protein>
<dbReference type="PANTHER" id="PTHR33244:SF3">
    <property type="entry name" value="PEPTIDASE A2 DOMAIN-CONTAINING PROTEIN"/>
    <property type="match status" value="1"/>
</dbReference>
<organism evidence="1">
    <name type="scientific">Lygus hesperus</name>
    <name type="common">Western plant bug</name>
    <dbReference type="NCBI Taxonomy" id="30085"/>
    <lineage>
        <taxon>Eukaryota</taxon>
        <taxon>Metazoa</taxon>
        <taxon>Ecdysozoa</taxon>
        <taxon>Arthropoda</taxon>
        <taxon>Hexapoda</taxon>
        <taxon>Insecta</taxon>
        <taxon>Pterygota</taxon>
        <taxon>Neoptera</taxon>
        <taxon>Paraneoptera</taxon>
        <taxon>Hemiptera</taxon>
        <taxon>Heteroptera</taxon>
        <taxon>Panheteroptera</taxon>
        <taxon>Cimicomorpha</taxon>
        <taxon>Miridae</taxon>
        <taxon>Mirini</taxon>
        <taxon>Lygus</taxon>
    </lineage>
</organism>
<sequence>VGIAKKRMKKAAHSGNDFRKALLEYRNTPLSGLPYSPSQLLMSRNLRTTLPATVEKLKPKSLNDAREKMSELKMKSKVNYDKTGVKEKPPFVKGQAVMIQWKEKWKPGFIEKVLKEPGSYICKDENGLVDSIVGIRFIFGNAPCLPKRNLNRLGVQEVPQRRAL</sequence>
<evidence type="ECO:0000313" key="1">
    <source>
        <dbReference type="EMBL" id="JAG23193.1"/>
    </source>
</evidence>
<accession>A0A0A9XWE5</accession>
<reference evidence="1" key="1">
    <citation type="journal article" date="2014" name="PLoS ONE">
        <title>Transcriptome-Based Identification of ABC Transporters in the Western Tarnished Plant Bug Lygus hesperus.</title>
        <authorList>
            <person name="Hull J.J."/>
            <person name="Chaney K."/>
            <person name="Geib S.M."/>
            <person name="Fabrick J.A."/>
            <person name="Brent C.S."/>
            <person name="Walsh D."/>
            <person name="Lavine L.C."/>
        </authorList>
    </citation>
    <scope>NUCLEOTIDE SEQUENCE</scope>
</reference>
<gene>
    <name evidence="1" type="ORF">CM83_9358</name>
</gene>
<name>A0A0A9XWE5_LYGHE</name>
<reference evidence="1" key="2">
    <citation type="submission" date="2014-07" db="EMBL/GenBank/DDBJ databases">
        <authorList>
            <person name="Hull J."/>
        </authorList>
    </citation>
    <scope>NUCLEOTIDE SEQUENCE</scope>
</reference>
<proteinExistence type="predicted"/>
<dbReference type="EMBL" id="GBHO01020411">
    <property type="protein sequence ID" value="JAG23193.1"/>
    <property type="molecule type" value="Transcribed_RNA"/>
</dbReference>